<reference evidence="1 2" key="1">
    <citation type="journal article" date="2019" name="Int. J. Syst. Evol. Microbiol.">
        <title>The Global Catalogue of Microorganisms (GCM) 10K type strain sequencing project: providing services to taxonomists for standard genome sequencing and annotation.</title>
        <authorList>
            <consortium name="The Broad Institute Genomics Platform"/>
            <consortium name="The Broad Institute Genome Sequencing Center for Infectious Disease"/>
            <person name="Wu L."/>
            <person name="Ma J."/>
        </authorList>
    </citation>
    <scope>NUCLEOTIDE SEQUENCE [LARGE SCALE GENOMIC DNA]</scope>
    <source>
        <strain evidence="1 2">CGMCC 1.12554</strain>
    </source>
</reference>
<evidence type="ECO:0000313" key="1">
    <source>
        <dbReference type="EMBL" id="MFC7325297.1"/>
    </source>
</evidence>
<evidence type="ECO:0000313" key="2">
    <source>
        <dbReference type="Proteomes" id="UP001596545"/>
    </source>
</evidence>
<dbReference type="AlphaFoldDB" id="A0ABD6AMB6"/>
<dbReference type="Proteomes" id="UP001596545">
    <property type="component" value="Unassembled WGS sequence"/>
</dbReference>
<sequence length="41" mass="4356">MQRTRRGPLGAGIGLVAGFSGDAWEERTGRQGRLADGWAVV</sequence>
<gene>
    <name evidence="1" type="ORF">ACFQMF_11990</name>
</gene>
<protein>
    <submittedName>
        <fullName evidence="1">Uncharacterized protein</fullName>
    </submittedName>
</protein>
<dbReference type="EMBL" id="JBHTBL010000011">
    <property type="protein sequence ID" value="MFC7325297.1"/>
    <property type="molecule type" value="Genomic_DNA"/>
</dbReference>
<accession>A0ABD6AMB6</accession>
<proteinExistence type="predicted"/>
<keyword evidence="2" id="KW-1185">Reference proteome</keyword>
<organism evidence="1 2">
    <name type="scientific">Halorubrum rutilum</name>
    <dbReference type="NCBI Taxonomy" id="1364933"/>
    <lineage>
        <taxon>Archaea</taxon>
        <taxon>Methanobacteriati</taxon>
        <taxon>Methanobacteriota</taxon>
        <taxon>Stenosarchaea group</taxon>
        <taxon>Halobacteria</taxon>
        <taxon>Halobacteriales</taxon>
        <taxon>Haloferacaceae</taxon>
        <taxon>Halorubrum</taxon>
    </lineage>
</organism>
<name>A0ABD6AMB6_9EURY</name>
<dbReference type="RefSeq" id="WP_256408034.1">
    <property type="nucleotide sequence ID" value="NZ_JANHDN010000002.1"/>
</dbReference>
<comment type="caution">
    <text evidence="1">The sequence shown here is derived from an EMBL/GenBank/DDBJ whole genome shotgun (WGS) entry which is preliminary data.</text>
</comment>